<evidence type="ECO:0000256" key="6">
    <source>
        <dbReference type="ARBA" id="ARBA00022679"/>
    </source>
</evidence>
<evidence type="ECO:0000256" key="2">
    <source>
        <dbReference type="ARBA" id="ARBA00001933"/>
    </source>
</evidence>
<comment type="caution">
    <text evidence="10">The sequence shown here is derived from an EMBL/GenBank/DDBJ whole genome shotgun (WGS) entry which is preliminary data.</text>
</comment>
<dbReference type="GO" id="GO:0004372">
    <property type="term" value="F:glycine hydroxymethyltransferase activity"/>
    <property type="evidence" value="ECO:0007669"/>
    <property type="project" value="UniProtKB-EC"/>
</dbReference>
<evidence type="ECO:0000256" key="5">
    <source>
        <dbReference type="ARBA" id="ARBA00022563"/>
    </source>
</evidence>
<dbReference type="Pfam" id="PF00464">
    <property type="entry name" value="SHMT"/>
    <property type="match status" value="1"/>
</dbReference>
<dbReference type="GO" id="GO:0019264">
    <property type="term" value="P:glycine biosynthetic process from serine"/>
    <property type="evidence" value="ECO:0007669"/>
    <property type="project" value="InterPro"/>
</dbReference>
<accession>A0A9W8E7K0</accession>
<evidence type="ECO:0000256" key="4">
    <source>
        <dbReference type="ARBA" id="ARBA00006376"/>
    </source>
</evidence>
<gene>
    <name evidence="10" type="primary">SHM2_2</name>
    <name evidence="10" type="ORF">H4R34_006423</name>
</gene>
<dbReference type="InterPro" id="IPR039429">
    <property type="entry name" value="SHMT-like_dom"/>
</dbReference>
<dbReference type="GO" id="GO:0005739">
    <property type="term" value="C:mitochondrion"/>
    <property type="evidence" value="ECO:0007669"/>
    <property type="project" value="TreeGrafter"/>
</dbReference>
<dbReference type="Proteomes" id="UP001151582">
    <property type="component" value="Unassembled WGS sequence"/>
</dbReference>
<keyword evidence="11" id="KW-1185">Reference proteome</keyword>
<dbReference type="Gene3D" id="3.90.1150.10">
    <property type="entry name" value="Aspartate Aminotransferase, domain 1"/>
    <property type="match status" value="1"/>
</dbReference>
<dbReference type="PANTHER" id="PTHR11680:SF28">
    <property type="entry name" value="SERINE HYDROXYMETHYLTRANSFERASE, MITOCHONDRIAL"/>
    <property type="match status" value="1"/>
</dbReference>
<dbReference type="InterPro" id="IPR015421">
    <property type="entry name" value="PyrdxlP-dep_Trfase_major"/>
</dbReference>
<protein>
    <recommendedName>
        <fullName evidence="8">Serine hydroxymethyltransferase</fullName>
        <ecNumber evidence="8">2.1.2.1</ecNumber>
    </recommendedName>
</protein>
<name>A0A9W8E7K0_9FUNG</name>
<dbReference type="NCBIfam" id="NF000586">
    <property type="entry name" value="PRK00011.1"/>
    <property type="match status" value="1"/>
</dbReference>
<keyword evidence="7 8" id="KW-0663">Pyridoxal phosphate</keyword>
<dbReference type="GO" id="GO:0030170">
    <property type="term" value="F:pyridoxal phosphate binding"/>
    <property type="evidence" value="ECO:0007669"/>
    <property type="project" value="InterPro"/>
</dbReference>
<feature type="domain" description="Serine hydroxymethyltransferase-like" evidence="9">
    <location>
        <begin position="1"/>
        <end position="286"/>
    </location>
</feature>
<dbReference type="CDD" id="cd00378">
    <property type="entry name" value="SHMT"/>
    <property type="match status" value="1"/>
</dbReference>
<evidence type="ECO:0000256" key="8">
    <source>
        <dbReference type="RuleBase" id="RU000585"/>
    </source>
</evidence>
<dbReference type="Gene3D" id="3.40.640.10">
    <property type="entry name" value="Type I PLP-dependent aspartate aminotransferase-like (Major domain)"/>
    <property type="match status" value="1"/>
</dbReference>
<dbReference type="PROSITE" id="PS00096">
    <property type="entry name" value="SHMT"/>
    <property type="match status" value="1"/>
</dbReference>
<comment type="cofactor">
    <cofactor evidence="2 8">
        <name>pyridoxal 5'-phosphate</name>
        <dbReference type="ChEBI" id="CHEBI:597326"/>
    </cofactor>
</comment>
<organism evidence="10 11">
    <name type="scientific">Dimargaris verticillata</name>
    <dbReference type="NCBI Taxonomy" id="2761393"/>
    <lineage>
        <taxon>Eukaryota</taxon>
        <taxon>Fungi</taxon>
        <taxon>Fungi incertae sedis</taxon>
        <taxon>Zoopagomycota</taxon>
        <taxon>Kickxellomycotina</taxon>
        <taxon>Dimargaritomycetes</taxon>
        <taxon>Dimargaritales</taxon>
        <taxon>Dimargaritaceae</taxon>
        <taxon>Dimargaris</taxon>
    </lineage>
</organism>
<feature type="non-terminal residue" evidence="10">
    <location>
        <position position="297"/>
    </location>
</feature>
<evidence type="ECO:0000313" key="10">
    <source>
        <dbReference type="EMBL" id="KAJ1967148.1"/>
    </source>
</evidence>
<evidence type="ECO:0000256" key="7">
    <source>
        <dbReference type="ARBA" id="ARBA00022898"/>
    </source>
</evidence>
<evidence type="ECO:0000256" key="1">
    <source>
        <dbReference type="ARBA" id="ARBA00001528"/>
    </source>
</evidence>
<comment type="function">
    <text evidence="8">Interconversion of serine and glycine.</text>
</comment>
<comment type="catalytic activity">
    <reaction evidence="1 8">
        <text>(6R)-5,10-methylene-5,6,7,8-tetrahydrofolate + glycine + H2O = (6S)-5,6,7,8-tetrahydrofolate + L-serine</text>
        <dbReference type="Rhea" id="RHEA:15481"/>
        <dbReference type="ChEBI" id="CHEBI:15377"/>
        <dbReference type="ChEBI" id="CHEBI:15636"/>
        <dbReference type="ChEBI" id="CHEBI:33384"/>
        <dbReference type="ChEBI" id="CHEBI:57305"/>
        <dbReference type="ChEBI" id="CHEBI:57453"/>
        <dbReference type="EC" id="2.1.2.1"/>
    </reaction>
</comment>
<dbReference type="GO" id="GO:0035999">
    <property type="term" value="P:tetrahydrofolate interconversion"/>
    <property type="evidence" value="ECO:0007669"/>
    <property type="project" value="InterPro"/>
</dbReference>
<dbReference type="SUPFAM" id="SSF53383">
    <property type="entry name" value="PLP-dependent transferases"/>
    <property type="match status" value="1"/>
</dbReference>
<dbReference type="EMBL" id="JANBQB010002415">
    <property type="protein sequence ID" value="KAJ1967148.1"/>
    <property type="molecule type" value="Genomic_DNA"/>
</dbReference>
<dbReference type="InterPro" id="IPR015424">
    <property type="entry name" value="PyrdxlP-dep_Trfase"/>
</dbReference>
<proteinExistence type="inferred from homology"/>
<dbReference type="InterPro" id="IPR019798">
    <property type="entry name" value="Ser_HO-MeTrfase_PLP_BS"/>
</dbReference>
<reference evidence="10" key="1">
    <citation type="submission" date="2022-07" db="EMBL/GenBank/DDBJ databases">
        <title>Phylogenomic reconstructions and comparative analyses of Kickxellomycotina fungi.</title>
        <authorList>
            <person name="Reynolds N.K."/>
            <person name="Stajich J.E."/>
            <person name="Barry K."/>
            <person name="Grigoriev I.V."/>
            <person name="Crous P."/>
            <person name="Smith M.E."/>
        </authorList>
    </citation>
    <scope>NUCLEOTIDE SEQUENCE</scope>
    <source>
        <strain evidence="10">RSA 567</strain>
    </source>
</reference>
<dbReference type="PANTHER" id="PTHR11680">
    <property type="entry name" value="SERINE HYDROXYMETHYLTRANSFERASE"/>
    <property type="match status" value="1"/>
</dbReference>
<dbReference type="AlphaFoldDB" id="A0A9W8E7K0"/>
<comment type="pathway">
    <text evidence="3 8">One-carbon metabolism; tetrahydrofolate interconversion.</text>
</comment>
<evidence type="ECO:0000259" key="9">
    <source>
        <dbReference type="Pfam" id="PF00464"/>
    </source>
</evidence>
<evidence type="ECO:0000256" key="3">
    <source>
        <dbReference type="ARBA" id="ARBA00004777"/>
    </source>
</evidence>
<dbReference type="InterPro" id="IPR049943">
    <property type="entry name" value="Ser_HO-MeTrfase-like"/>
</dbReference>
<sequence>MGLDLPHGGHLSHGYQTPTKKISFVSSYYETMPYRLDEATGLIDYDMLARTAQLFRPKLIIAGASAYARLIDYQRFREIADSVNAYLLVDMAHISGIVAAQQLPSPFEHADIVTTTTHKSLRGPRGAMIYFRRGVRRHDKKGNPTMYELESAINSSVFPGHQGGPHNHTITALSVALKQAQQPEFVEYQKQVLANAQAFAEAFRAKDYAMVSGGTDTHLILIDLKPKGTDGARLERVLEMANISANKNTVPGDKSALIPGGLRVGTPAMTTRGLQGADFAQVAEFIDEAVDITKTIQ</sequence>
<dbReference type="OrthoDB" id="10265628at2759"/>
<keyword evidence="5 8" id="KW-0554">One-carbon metabolism</keyword>
<comment type="similarity">
    <text evidence="4 8">Belongs to the SHMT family.</text>
</comment>
<evidence type="ECO:0000313" key="11">
    <source>
        <dbReference type="Proteomes" id="UP001151582"/>
    </source>
</evidence>
<dbReference type="InterPro" id="IPR001085">
    <property type="entry name" value="Ser_HO-MeTrfase"/>
</dbReference>
<keyword evidence="6 8" id="KW-0808">Transferase</keyword>
<dbReference type="EC" id="2.1.2.1" evidence="8"/>
<dbReference type="InterPro" id="IPR015422">
    <property type="entry name" value="PyrdxlP-dep_Trfase_small"/>
</dbReference>